<reference evidence="3" key="2">
    <citation type="submission" date="2013-12" db="EMBL/GenBank/DDBJ databases">
        <authorList>
            <person name="Yu Y."/>
            <person name="Lee S."/>
            <person name="de Baynast K."/>
            <person name="Wissotski M."/>
            <person name="Liu L."/>
            <person name="Talag J."/>
            <person name="Goicoechea J."/>
            <person name="Angelova A."/>
            <person name="Jetty R."/>
            <person name="Kudrna D."/>
            <person name="Golser W."/>
            <person name="Rivera L."/>
            <person name="Zhang J."/>
            <person name="Wing R."/>
        </authorList>
    </citation>
    <scope>NUCLEOTIDE SEQUENCE</scope>
</reference>
<dbReference type="AlphaFoldDB" id="A0A0D9WX68"/>
<evidence type="ECO:0000313" key="3">
    <source>
        <dbReference type="Proteomes" id="UP000032180"/>
    </source>
</evidence>
<organism evidence="2 3">
    <name type="scientific">Leersia perrieri</name>
    <dbReference type="NCBI Taxonomy" id="77586"/>
    <lineage>
        <taxon>Eukaryota</taxon>
        <taxon>Viridiplantae</taxon>
        <taxon>Streptophyta</taxon>
        <taxon>Embryophyta</taxon>
        <taxon>Tracheophyta</taxon>
        <taxon>Spermatophyta</taxon>
        <taxon>Magnoliopsida</taxon>
        <taxon>Liliopsida</taxon>
        <taxon>Poales</taxon>
        <taxon>Poaceae</taxon>
        <taxon>BOP clade</taxon>
        <taxon>Oryzoideae</taxon>
        <taxon>Oryzeae</taxon>
        <taxon>Oryzinae</taxon>
        <taxon>Leersia</taxon>
    </lineage>
</organism>
<name>A0A0D9WX68_9ORYZ</name>
<feature type="compositionally biased region" description="Low complexity" evidence="1">
    <location>
        <begin position="51"/>
        <end position="69"/>
    </location>
</feature>
<dbReference type="Proteomes" id="UP000032180">
    <property type="component" value="Chromosome 7"/>
</dbReference>
<feature type="region of interest" description="Disordered" evidence="1">
    <location>
        <begin position="43"/>
        <end position="126"/>
    </location>
</feature>
<dbReference type="HOGENOM" id="CLU_1984804_0_0_1"/>
<accession>A0A0D9WX68</accession>
<evidence type="ECO:0000256" key="1">
    <source>
        <dbReference type="SAM" id="MobiDB-lite"/>
    </source>
</evidence>
<proteinExistence type="predicted"/>
<evidence type="ECO:0000313" key="2">
    <source>
        <dbReference type="EnsemblPlants" id="LPERR07G07310.1"/>
    </source>
</evidence>
<protein>
    <submittedName>
        <fullName evidence="2">Uncharacterized protein</fullName>
    </submittedName>
</protein>
<keyword evidence="3" id="KW-1185">Reference proteome</keyword>
<dbReference type="Gramene" id="LPERR07G07310.1">
    <property type="protein sequence ID" value="LPERR07G07310.1"/>
    <property type="gene ID" value="LPERR07G07310"/>
</dbReference>
<dbReference type="EnsemblPlants" id="LPERR07G07310.1">
    <property type="protein sequence ID" value="LPERR07G07310.1"/>
    <property type="gene ID" value="LPERR07G07310"/>
</dbReference>
<sequence>MGPTNHIPSLSSLLSFESHARGRLRANSTPAACERRTTVACVREEGDGIHGSTPATASTGGLAGTAWRGRAGRRADSARGPAESTSPLLRRRRRRTAAAQIDRRQRGSGDGDGASAFPSPPAAGIR</sequence>
<reference evidence="2 3" key="1">
    <citation type="submission" date="2012-08" db="EMBL/GenBank/DDBJ databases">
        <title>Oryza genome evolution.</title>
        <authorList>
            <person name="Wing R.A."/>
        </authorList>
    </citation>
    <scope>NUCLEOTIDE SEQUENCE</scope>
</reference>
<reference evidence="2" key="3">
    <citation type="submission" date="2015-04" db="UniProtKB">
        <authorList>
            <consortium name="EnsemblPlants"/>
        </authorList>
    </citation>
    <scope>IDENTIFICATION</scope>
</reference>